<dbReference type="NCBIfam" id="TIGR00229">
    <property type="entry name" value="sensory_box"/>
    <property type="match status" value="1"/>
</dbReference>
<accession>A0A8A2V8I0</accession>
<dbReference type="SUPFAM" id="SSF47384">
    <property type="entry name" value="Homodimeric domain of signal transducing histidine kinase"/>
    <property type="match status" value="1"/>
</dbReference>
<dbReference type="PANTHER" id="PTHR43304:SF1">
    <property type="entry name" value="PAC DOMAIN-CONTAINING PROTEIN"/>
    <property type="match status" value="1"/>
</dbReference>
<dbReference type="PANTHER" id="PTHR43304">
    <property type="entry name" value="PHYTOCHROME-LIKE PROTEIN CPH1"/>
    <property type="match status" value="1"/>
</dbReference>
<dbReference type="GeneID" id="63187626"/>
<dbReference type="Pfam" id="PF02518">
    <property type="entry name" value="HATPase_c"/>
    <property type="match status" value="1"/>
</dbReference>
<dbReference type="RefSeq" id="WP_207287330.1">
    <property type="nucleotide sequence ID" value="NZ_CP071462.1"/>
</dbReference>
<dbReference type="InterPro" id="IPR003661">
    <property type="entry name" value="HisK_dim/P_dom"/>
</dbReference>
<keyword evidence="11" id="KW-1185">Reference proteome</keyword>
<dbReference type="InterPro" id="IPR000700">
    <property type="entry name" value="PAS-assoc_C"/>
</dbReference>
<feature type="domain" description="Histidine kinase" evidence="7">
    <location>
        <begin position="562"/>
        <end position="775"/>
    </location>
</feature>
<evidence type="ECO:0000313" key="11">
    <source>
        <dbReference type="Proteomes" id="UP000663203"/>
    </source>
</evidence>
<dbReference type="GO" id="GO:0000155">
    <property type="term" value="F:phosphorelay sensor kinase activity"/>
    <property type="evidence" value="ECO:0007669"/>
    <property type="project" value="InterPro"/>
</dbReference>
<dbReference type="InterPro" id="IPR025847">
    <property type="entry name" value="MEDS_domain"/>
</dbReference>
<dbReference type="Pfam" id="PF08448">
    <property type="entry name" value="PAS_4"/>
    <property type="match status" value="1"/>
</dbReference>
<evidence type="ECO:0000313" key="10">
    <source>
        <dbReference type="EMBL" id="QSW97741.1"/>
    </source>
</evidence>
<reference evidence="10 11" key="1">
    <citation type="submission" date="2021-03" db="EMBL/GenBank/DDBJ databases">
        <title>Haloterrigena longa sp. nov. and Haloterrigena limicola sp. nov., extremely halophilic archaea isolated from a salt lake.</title>
        <authorList>
            <person name="Henglin C."/>
        </authorList>
    </citation>
    <scope>NUCLEOTIDE SEQUENCE [LARGE SCALE GENOMIC DNA]</scope>
    <source>
        <strain evidence="10 11">KZCA68</strain>
    </source>
</reference>
<dbReference type="Gene3D" id="3.40.50.300">
    <property type="entry name" value="P-loop containing nucleotide triphosphate hydrolases"/>
    <property type="match status" value="1"/>
</dbReference>
<dbReference type="SUPFAM" id="SSF55785">
    <property type="entry name" value="PYP-like sensor domain (PAS domain)"/>
    <property type="match status" value="1"/>
</dbReference>
<dbReference type="InterPro" id="IPR000014">
    <property type="entry name" value="PAS"/>
</dbReference>
<keyword evidence="3" id="KW-0597">Phosphoprotein</keyword>
<dbReference type="InterPro" id="IPR027417">
    <property type="entry name" value="P-loop_NTPase"/>
</dbReference>
<dbReference type="PROSITE" id="PS50113">
    <property type="entry name" value="PAC"/>
    <property type="match status" value="1"/>
</dbReference>
<evidence type="ECO:0000256" key="3">
    <source>
        <dbReference type="ARBA" id="ARBA00022553"/>
    </source>
</evidence>
<organism evidence="10 11">
    <name type="scientific">Haloterrigena alkaliphila</name>
    <dbReference type="NCBI Taxonomy" id="2816475"/>
    <lineage>
        <taxon>Archaea</taxon>
        <taxon>Methanobacteriati</taxon>
        <taxon>Methanobacteriota</taxon>
        <taxon>Stenosarchaea group</taxon>
        <taxon>Halobacteria</taxon>
        <taxon>Halobacteriales</taxon>
        <taxon>Natrialbaceae</taxon>
        <taxon>Haloterrigena</taxon>
    </lineage>
</organism>
<dbReference type="InterPro" id="IPR036890">
    <property type="entry name" value="HATPase_C_sf"/>
</dbReference>
<evidence type="ECO:0000256" key="4">
    <source>
        <dbReference type="ARBA" id="ARBA00022679"/>
    </source>
</evidence>
<dbReference type="PROSITE" id="PS50109">
    <property type="entry name" value="HIS_KIN"/>
    <property type="match status" value="1"/>
</dbReference>
<dbReference type="InterPro" id="IPR005467">
    <property type="entry name" value="His_kinase_dom"/>
</dbReference>
<evidence type="ECO:0000256" key="2">
    <source>
        <dbReference type="ARBA" id="ARBA00012438"/>
    </source>
</evidence>
<dbReference type="CDD" id="cd00082">
    <property type="entry name" value="HisKA"/>
    <property type="match status" value="1"/>
</dbReference>
<dbReference type="Pfam" id="PF00512">
    <property type="entry name" value="HisKA"/>
    <property type="match status" value="1"/>
</dbReference>
<evidence type="ECO:0000259" key="7">
    <source>
        <dbReference type="PROSITE" id="PS50109"/>
    </source>
</evidence>
<dbReference type="SMART" id="SM00388">
    <property type="entry name" value="HisKA"/>
    <property type="match status" value="1"/>
</dbReference>
<keyword evidence="6" id="KW-0175">Coiled coil</keyword>
<dbReference type="Gene3D" id="1.10.287.130">
    <property type="match status" value="1"/>
</dbReference>
<dbReference type="CDD" id="cd00130">
    <property type="entry name" value="PAS"/>
    <property type="match status" value="1"/>
</dbReference>
<dbReference type="KEGG" id="hakz:J0X25_09935"/>
<dbReference type="Gene3D" id="3.30.565.10">
    <property type="entry name" value="Histidine kinase-like ATPase, C-terminal domain"/>
    <property type="match status" value="1"/>
</dbReference>
<keyword evidence="4" id="KW-0808">Transferase</keyword>
<dbReference type="FunFam" id="3.30.565.10:FF:000006">
    <property type="entry name" value="Sensor histidine kinase WalK"/>
    <property type="match status" value="1"/>
</dbReference>
<dbReference type="SMART" id="SM00091">
    <property type="entry name" value="PAS"/>
    <property type="match status" value="1"/>
</dbReference>
<sequence length="777" mass="88029">MSQQAQGDTRRSRSVGETGLDALRQCSAFRGPVESLDDHEHGNDHLALVYESRDEQFAAVVPYIRQGLERGERCVYITHENSRETVTDAMRKRGIDVDDALESGALSIHDEQETYLRTGSFDPADTLAFLEDAIAEANEEYDALRVTGEMSFILGDDPDADDLLICESKANYLFQDADGMALCQYNRERFSPEVIRDVINTHPHLMHGDRVSRNAYYTPPSEFLGPDRPAHEVDRMLGTLREQTDAKADLEERQRFEREQTEIIADTDRTFEEKLQALFELGRERFDLELGAMARVDTADDWFEVERVSDDHEHFEPGVELPLSETYCTAATEIKSAGSVSDPREEGYDDVTVYREFGIRAYLGTYVEIDGGTDRTFFFVTSEPRDVGFSDDERAFLQSMGQWVKYELERRQRERDLRERTEHLSALVETTPECIKTVGADGTLLQMNPAGLEMVEAESESAVVGECVYDLIAPEHRESFREFNERICGGERETLEFDVVGLDGTRRHMESHAAPLHRPDGTTVHVALTRDVTEQVEREAELERTIEQLKQSNDRLQQFAYAASHDLQEPLRMISSYLQLLENRYADELDEDATDYIEFAVDGADRMRLMVDDLLAFSRVEQSGEEFEPVDGDAVIERVTENLRMQIEESGATLTVDALPTVTADREQLEQLFGNLVSNAIKYSGDDPPAIEISVEERPDCWEFAVADDGIGIDPEKTDRIFEVFKRLHHEDEYPGTGIGLSLCQEIVENHGGSIWVESEPGEGATFSFTLAKQLTE</sequence>
<dbReference type="InterPro" id="IPR013656">
    <property type="entry name" value="PAS_4"/>
</dbReference>
<dbReference type="InterPro" id="IPR035965">
    <property type="entry name" value="PAS-like_dom_sf"/>
</dbReference>
<feature type="domain" description="PAS" evidence="8">
    <location>
        <begin position="420"/>
        <end position="491"/>
    </location>
</feature>
<dbReference type="InterPro" id="IPR036097">
    <property type="entry name" value="HisK_dim/P_sf"/>
</dbReference>
<dbReference type="InterPro" id="IPR003594">
    <property type="entry name" value="HATPase_dom"/>
</dbReference>
<feature type="coiled-coil region" evidence="6">
    <location>
        <begin position="233"/>
        <end position="260"/>
    </location>
</feature>
<feature type="coiled-coil region" evidence="6">
    <location>
        <begin position="532"/>
        <end position="559"/>
    </location>
</feature>
<name>A0A8A2V8I0_9EURY</name>
<dbReference type="PROSITE" id="PS50112">
    <property type="entry name" value="PAS"/>
    <property type="match status" value="1"/>
</dbReference>
<dbReference type="InterPro" id="IPR004358">
    <property type="entry name" value="Sig_transdc_His_kin-like_C"/>
</dbReference>
<evidence type="ECO:0000259" key="9">
    <source>
        <dbReference type="PROSITE" id="PS50113"/>
    </source>
</evidence>
<gene>
    <name evidence="10" type="ORF">J0X25_09935</name>
</gene>
<feature type="domain" description="PAC" evidence="9">
    <location>
        <begin position="493"/>
        <end position="544"/>
    </location>
</feature>
<dbReference type="EMBL" id="CP071462">
    <property type="protein sequence ID" value="QSW97741.1"/>
    <property type="molecule type" value="Genomic_DNA"/>
</dbReference>
<dbReference type="Gene3D" id="3.30.450.20">
    <property type="entry name" value="PAS domain"/>
    <property type="match status" value="1"/>
</dbReference>
<dbReference type="SUPFAM" id="SSF55781">
    <property type="entry name" value="GAF domain-like"/>
    <property type="match status" value="1"/>
</dbReference>
<protein>
    <recommendedName>
        <fullName evidence="2">histidine kinase</fullName>
        <ecNumber evidence="2">2.7.13.3</ecNumber>
    </recommendedName>
</protein>
<dbReference type="Pfam" id="PF14417">
    <property type="entry name" value="MEDS"/>
    <property type="match status" value="1"/>
</dbReference>
<evidence type="ECO:0000256" key="6">
    <source>
        <dbReference type="SAM" id="Coils"/>
    </source>
</evidence>
<dbReference type="SMART" id="SM00387">
    <property type="entry name" value="HATPase_c"/>
    <property type="match status" value="1"/>
</dbReference>
<keyword evidence="5" id="KW-0418">Kinase</keyword>
<dbReference type="InterPro" id="IPR052162">
    <property type="entry name" value="Sensor_kinase/Photoreceptor"/>
</dbReference>
<evidence type="ECO:0000256" key="1">
    <source>
        <dbReference type="ARBA" id="ARBA00000085"/>
    </source>
</evidence>
<comment type="catalytic activity">
    <reaction evidence="1">
        <text>ATP + protein L-histidine = ADP + protein N-phospho-L-histidine.</text>
        <dbReference type="EC" id="2.7.13.3"/>
    </reaction>
</comment>
<dbReference type="Proteomes" id="UP000663203">
    <property type="component" value="Chromosome"/>
</dbReference>
<evidence type="ECO:0000256" key="5">
    <source>
        <dbReference type="ARBA" id="ARBA00022777"/>
    </source>
</evidence>
<proteinExistence type="predicted"/>
<dbReference type="Gene3D" id="3.30.450.40">
    <property type="match status" value="1"/>
</dbReference>
<dbReference type="InterPro" id="IPR029016">
    <property type="entry name" value="GAF-like_dom_sf"/>
</dbReference>
<dbReference type="SUPFAM" id="SSF55874">
    <property type="entry name" value="ATPase domain of HSP90 chaperone/DNA topoisomerase II/histidine kinase"/>
    <property type="match status" value="1"/>
</dbReference>
<dbReference type="EC" id="2.7.13.3" evidence="2"/>
<dbReference type="PRINTS" id="PR00344">
    <property type="entry name" value="BCTRLSENSOR"/>
</dbReference>
<dbReference type="AlphaFoldDB" id="A0A8A2V8I0"/>
<evidence type="ECO:0000259" key="8">
    <source>
        <dbReference type="PROSITE" id="PS50112"/>
    </source>
</evidence>